<dbReference type="Proteomes" id="UP001529510">
    <property type="component" value="Unassembled WGS sequence"/>
</dbReference>
<dbReference type="PANTHER" id="PTHR15919">
    <property type="entry name" value="DAPPER-RELATED"/>
    <property type="match status" value="1"/>
</dbReference>
<keyword evidence="5" id="KW-0879">Wnt signaling pathway</keyword>
<dbReference type="GO" id="GO:0005737">
    <property type="term" value="C:cytoplasm"/>
    <property type="evidence" value="ECO:0007669"/>
    <property type="project" value="UniProtKB-SubCell"/>
</dbReference>
<dbReference type="GO" id="GO:0016055">
    <property type="term" value="P:Wnt signaling pathway"/>
    <property type="evidence" value="ECO:0007669"/>
    <property type="project" value="UniProtKB-KW"/>
</dbReference>
<dbReference type="AlphaFoldDB" id="A0ABD0P702"/>
<reference evidence="7 8" key="1">
    <citation type="submission" date="2024-05" db="EMBL/GenBank/DDBJ databases">
        <title>Genome sequencing and assembly of Indian major carp, Cirrhinus mrigala (Hamilton, 1822).</title>
        <authorList>
            <person name="Mohindra V."/>
            <person name="Chowdhury L.M."/>
            <person name="Lal K."/>
            <person name="Jena J.K."/>
        </authorList>
    </citation>
    <scope>NUCLEOTIDE SEQUENCE [LARGE SCALE GENOMIC DNA]</scope>
    <source>
        <strain evidence="7">CM1030</strain>
        <tissue evidence="7">Blood</tissue>
    </source>
</reference>
<keyword evidence="8" id="KW-1185">Reference proteome</keyword>
<comment type="similarity">
    <text evidence="2">Belongs to the dapper family.</text>
</comment>
<keyword evidence="3" id="KW-0217">Developmental protein</keyword>
<evidence type="ECO:0000256" key="6">
    <source>
        <dbReference type="ARBA" id="ARBA00023054"/>
    </source>
</evidence>
<organism evidence="7 8">
    <name type="scientific">Cirrhinus mrigala</name>
    <name type="common">Mrigala</name>
    <dbReference type="NCBI Taxonomy" id="683832"/>
    <lineage>
        <taxon>Eukaryota</taxon>
        <taxon>Metazoa</taxon>
        <taxon>Chordata</taxon>
        <taxon>Craniata</taxon>
        <taxon>Vertebrata</taxon>
        <taxon>Euteleostomi</taxon>
        <taxon>Actinopterygii</taxon>
        <taxon>Neopterygii</taxon>
        <taxon>Teleostei</taxon>
        <taxon>Ostariophysi</taxon>
        <taxon>Cypriniformes</taxon>
        <taxon>Cyprinidae</taxon>
        <taxon>Labeoninae</taxon>
        <taxon>Labeonini</taxon>
        <taxon>Cirrhinus</taxon>
    </lineage>
</organism>
<evidence type="ECO:0000256" key="2">
    <source>
        <dbReference type="ARBA" id="ARBA00010807"/>
    </source>
</evidence>
<comment type="subcellular location">
    <subcellularLocation>
        <location evidence="1">Cytoplasm</location>
    </subcellularLocation>
</comment>
<evidence type="ECO:0000313" key="7">
    <source>
        <dbReference type="EMBL" id="KAL0169779.1"/>
    </source>
</evidence>
<sequence length="82" mass="9647">DYCALMMRDRKECDPRSREKADGEVERVRTRERLDATVAGLTELEYLRQRQELLEVAGEDKPCLIVEDSYLNTEEKLLEENI</sequence>
<evidence type="ECO:0000256" key="4">
    <source>
        <dbReference type="ARBA" id="ARBA00022490"/>
    </source>
</evidence>
<gene>
    <name evidence="7" type="ORF">M9458_034375</name>
</gene>
<protein>
    <submittedName>
        <fullName evidence="7">Uncharacterized protein</fullName>
    </submittedName>
</protein>
<feature type="non-terminal residue" evidence="7">
    <location>
        <position position="1"/>
    </location>
</feature>
<accession>A0ABD0P702</accession>
<feature type="non-terminal residue" evidence="7">
    <location>
        <position position="82"/>
    </location>
</feature>
<evidence type="ECO:0000313" key="8">
    <source>
        <dbReference type="Proteomes" id="UP001529510"/>
    </source>
</evidence>
<proteinExistence type="inferred from homology"/>
<dbReference type="PANTHER" id="PTHR15919:SF12">
    <property type="entry name" value="DAPPER HOMOLOG 1"/>
    <property type="match status" value="1"/>
</dbReference>
<keyword evidence="6" id="KW-0175">Coiled coil</keyword>
<comment type="caution">
    <text evidence="7">The sequence shown here is derived from an EMBL/GenBank/DDBJ whole genome shotgun (WGS) entry which is preliminary data.</text>
</comment>
<keyword evidence="4" id="KW-0963">Cytoplasm</keyword>
<evidence type="ECO:0000256" key="3">
    <source>
        <dbReference type="ARBA" id="ARBA00022473"/>
    </source>
</evidence>
<dbReference type="InterPro" id="IPR024843">
    <property type="entry name" value="Dapper"/>
</dbReference>
<name>A0ABD0P702_CIRMR</name>
<evidence type="ECO:0000256" key="1">
    <source>
        <dbReference type="ARBA" id="ARBA00004496"/>
    </source>
</evidence>
<dbReference type="Pfam" id="PF15268">
    <property type="entry name" value="Dapper"/>
    <property type="match status" value="1"/>
</dbReference>
<evidence type="ECO:0000256" key="5">
    <source>
        <dbReference type="ARBA" id="ARBA00022687"/>
    </source>
</evidence>
<dbReference type="EMBL" id="JAMKFB020000017">
    <property type="protein sequence ID" value="KAL0169779.1"/>
    <property type="molecule type" value="Genomic_DNA"/>
</dbReference>